<evidence type="ECO:0000313" key="5">
    <source>
        <dbReference type="Proteomes" id="UP001149400"/>
    </source>
</evidence>
<dbReference type="InterPro" id="IPR056338">
    <property type="entry name" value="Cap15-like_TM"/>
</dbReference>
<evidence type="ECO:0000313" key="4">
    <source>
        <dbReference type="EMBL" id="MDD1794327.1"/>
    </source>
</evidence>
<name>A0ABT5R233_9GAMM</name>
<dbReference type="EMBL" id="JAJUBC010000016">
    <property type="protein sequence ID" value="MDD1794327.1"/>
    <property type="molecule type" value="Genomic_DNA"/>
</dbReference>
<keyword evidence="5" id="KW-1185">Reference proteome</keyword>
<sequence length="199" mass="22515">MHDYAVFGHDRSSIGRWLGFTSIALSGGIAQLLAMLTDLTGFDAFAKATITTGVVYFVLHWLFNKWAWKIPFFEIPNLSGTWVVEGQTLQEDGTTKHHWNGTIGVEQTWKTVSIHLKTQNSQSISYTATLSKRFGPTGGWLLSYSYRNEPELEQSHELNSHKGYCEIEFDKDIKVGKASYFNSAGRRTFGIINLKKDEK</sequence>
<keyword evidence="1" id="KW-1133">Transmembrane helix</keyword>
<dbReference type="Pfam" id="PF23471">
    <property type="entry name" value="Cap15_TM"/>
    <property type="match status" value="1"/>
</dbReference>
<organism evidence="4 5">
    <name type="scientific">Enterovibrio gelatinilyticus</name>
    <dbReference type="NCBI Taxonomy" id="2899819"/>
    <lineage>
        <taxon>Bacteria</taxon>
        <taxon>Pseudomonadati</taxon>
        <taxon>Pseudomonadota</taxon>
        <taxon>Gammaproteobacteria</taxon>
        <taxon>Vibrionales</taxon>
        <taxon>Vibrionaceae</taxon>
        <taxon>Enterovibrio</taxon>
    </lineage>
</organism>
<dbReference type="Proteomes" id="UP001149400">
    <property type="component" value="Unassembled WGS sequence"/>
</dbReference>
<proteinExistence type="predicted"/>
<keyword evidence="1" id="KW-0472">Membrane</keyword>
<feature type="transmembrane region" description="Helical" evidence="1">
    <location>
        <begin position="42"/>
        <end position="63"/>
    </location>
</feature>
<dbReference type="InterPro" id="IPR041208">
    <property type="entry name" value="Cap15"/>
</dbReference>
<protein>
    <submittedName>
        <fullName evidence="4">Pancortin-3</fullName>
    </submittedName>
</protein>
<feature type="transmembrane region" description="Helical" evidence="1">
    <location>
        <begin position="17"/>
        <end position="36"/>
    </location>
</feature>
<feature type="domain" description="Cap1-like TM helices" evidence="3">
    <location>
        <begin position="13"/>
        <end position="69"/>
    </location>
</feature>
<evidence type="ECO:0000259" key="3">
    <source>
        <dbReference type="Pfam" id="PF23471"/>
    </source>
</evidence>
<dbReference type="RefSeq" id="WP_274165158.1">
    <property type="nucleotide sequence ID" value="NZ_JAJUBC010000016.1"/>
</dbReference>
<evidence type="ECO:0000256" key="1">
    <source>
        <dbReference type="SAM" id="Phobius"/>
    </source>
</evidence>
<dbReference type="Pfam" id="PF18153">
    <property type="entry name" value="Cap15_CD_rec"/>
    <property type="match status" value="1"/>
</dbReference>
<reference evidence="4" key="1">
    <citation type="submission" date="2021-12" db="EMBL/GenBank/DDBJ databases">
        <title>Enterovibrio ZSDZ35 sp. nov. and Enterovibrio ZSDZ42 sp. nov., isolated from coastal seawater in Qingdao.</title>
        <authorList>
            <person name="Zhang P."/>
        </authorList>
    </citation>
    <scope>NUCLEOTIDE SEQUENCE</scope>
    <source>
        <strain evidence="4">ZSDZ42</strain>
    </source>
</reference>
<feature type="domain" description="CD-NTase-associated protein 15" evidence="2">
    <location>
        <begin position="74"/>
        <end position="196"/>
    </location>
</feature>
<gene>
    <name evidence="4" type="ORF">LRP50_14400</name>
</gene>
<comment type="caution">
    <text evidence="4">The sequence shown here is derived from an EMBL/GenBank/DDBJ whole genome shotgun (WGS) entry which is preliminary data.</text>
</comment>
<evidence type="ECO:0000259" key="2">
    <source>
        <dbReference type="Pfam" id="PF18153"/>
    </source>
</evidence>
<keyword evidence="1" id="KW-0812">Transmembrane</keyword>
<accession>A0ABT5R233</accession>